<organism evidence="2 3">
    <name type="scientific">Ambrosiozyma monospora</name>
    <name type="common">Yeast</name>
    <name type="synonym">Endomycopsis monosporus</name>
    <dbReference type="NCBI Taxonomy" id="43982"/>
    <lineage>
        <taxon>Eukaryota</taxon>
        <taxon>Fungi</taxon>
        <taxon>Dikarya</taxon>
        <taxon>Ascomycota</taxon>
        <taxon>Saccharomycotina</taxon>
        <taxon>Pichiomycetes</taxon>
        <taxon>Pichiales</taxon>
        <taxon>Pichiaceae</taxon>
        <taxon>Ambrosiozyma</taxon>
    </lineage>
</organism>
<dbReference type="GO" id="GO:0031123">
    <property type="term" value="P:RNA 3'-end processing"/>
    <property type="evidence" value="ECO:0007669"/>
    <property type="project" value="TreeGrafter"/>
</dbReference>
<gene>
    <name evidence="2" type="ORF">Amon01_000460200</name>
</gene>
<dbReference type="OrthoDB" id="273917at2759"/>
<proteinExistence type="predicted"/>
<comment type="caution">
    <text evidence="2">The sequence shown here is derived from an EMBL/GenBank/DDBJ whole genome shotgun (WGS) entry which is preliminary data.</text>
</comment>
<name>A0A9W6YZN5_AMBMO</name>
<feature type="compositionally biased region" description="Acidic residues" evidence="1">
    <location>
        <begin position="198"/>
        <end position="213"/>
    </location>
</feature>
<feature type="region of interest" description="Disordered" evidence="1">
    <location>
        <begin position="145"/>
        <end position="245"/>
    </location>
</feature>
<evidence type="ECO:0000256" key="1">
    <source>
        <dbReference type="SAM" id="MobiDB-lite"/>
    </source>
</evidence>
<sequence>MYVSKRGNPDLMGRNPFLLAIQDPHDSSNNISRGTFNLRDVKRSFGGAFQLLVNKCYDMSTATYKQRLGQSILGDIIKFKGKKRTFEDARGEVLNKAYEVASGRAQSPSGLPLLPSEKAGLDPDEYEYTVISDSDSEDDIQIAKTFEKSQSSKKSKKSKKDKKSKKSGDIDELLGLENTEKKEPELTFVNSTKTAEQNAEDEADYVDSDESDYDPAASLKKSTSSSSLDKNKKREYWQQKSGNTF</sequence>
<evidence type="ECO:0000313" key="2">
    <source>
        <dbReference type="EMBL" id="GMG35948.1"/>
    </source>
</evidence>
<accession>A0A9W6YZN5</accession>
<dbReference type="GO" id="GO:0003729">
    <property type="term" value="F:mRNA binding"/>
    <property type="evidence" value="ECO:0007669"/>
    <property type="project" value="TreeGrafter"/>
</dbReference>
<protein>
    <submittedName>
        <fullName evidence="2">Unnamed protein product</fullName>
    </submittedName>
</protein>
<dbReference type="Proteomes" id="UP001165063">
    <property type="component" value="Unassembled WGS sequence"/>
</dbReference>
<dbReference type="GO" id="GO:1990817">
    <property type="term" value="F:poly(A) RNA polymerase activity"/>
    <property type="evidence" value="ECO:0007669"/>
    <property type="project" value="InterPro"/>
</dbReference>
<dbReference type="GO" id="GO:0031499">
    <property type="term" value="C:TRAMP complex"/>
    <property type="evidence" value="ECO:0007669"/>
    <property type="project" value="TreeGrafter"/>
</dbReference>
<dbReference type="GO" id="GO:0005730">
    <property type="term" value="C:nucleolus"/>
    <property type="evidence" value="ECO:0007669"/>
    <property type="project" value="TreeGrafter"/>
</dbReference>
<dbReference type="EMBL" id="BSXU01002270">
    <property type="protein sequence ID" value="GMG35948.1"/>
    <property type="molecule type" value="Genomic_DNA"/>
</dbReference>
<evidence type="ECO:0000313" key="3">
    <source>
        <dbReference type="Proteomes" id="UP001165063"/>
    </source>
</evidence>
<feature type="compositionally biased region" description="Low complexity" evidence="1">
    <location>
        <begin position="218"/>
        <end position="228"/>
    </location>
</feature>
<dbReference type="PANTHER" id="PTHR23092:SF15">
    <property type="entry name" value="INACTIVE NON-CANONICAL POLY(A) RNA POLYMERASE PROTEIN TRF4-2-RELATED"/>
    <property type="match status" value="1"/>
</dbReference>
<dbReference type="InterPro" id="IPR045862">
    <property type="entry name" value="Trf4-like"/>
</dbReference>
<feature type="compositionally biased region" description="Polar residues" evidence="1">
    <location>
        <begin position="188"/>
        <end position="197"/>
    </location>
</feature>
<dbReference type="Gene3D" id="1.10.1410.10">
    <property type="match status" value="1"/>
</dbReference>
<feature type="compositionally biased region" description="Basic residues" evidence="1">
    <location>
        <begin position="151"/>
        <end position="165"/>
    </location>
</feature>
<dbReference type="GO" id="GO:0043634">
    <property type="term" value="P:polyadenylation-dependent ncRNA catabolic process"/>
    <property type="evidence" value="ECO:0007669"/>
    <property type="project" value="TreeGrafter"/>
</dbReference>
<keyword evidence="3" id="KW-1185">Reference proteome</keyword>
<dbReference type="AlphaFoldDB" id="A0A9W6YZN5"/>
<dbReference type="PANTHER" id="PTHR23092">
    <property type="entry name" value="POLY(A) RNA POLYMERASE"/>
    <property type="match status" value="1"/>
</dbReference>
<dbReference type="SUPFAM" id="SSF81631">
    <property type="entry name" value="PAP/OAS1 substrate-binding domain"/>
    <property type="match status" value="1"/>
</dbReference>
<reference evidence="2" key="1">
    <citation type="submission" date="2023-04" db="EMBL/GenBank/DDBJ databases">
        <title>Ambrosiozyma monospora NBRC 1965.</title>
        <authorList>
            <person name="Ichikawa N."/>
            <person name="Sato H."/>
            <person name="Tonouchi N."/>
        </authorList>
    </citation>
    <scope>NUCLEOTIDE SEQUENCE</scope>
    <source>
        <strain evidence="2">NBRC 1965</strain>
    </source>
</reference>